<dbReference type="Proteomes" id="UP001633002">
    <property type="component" value="Unassembled WGS sequence"/>
</dbReference>
<dbReference type="AlphaFoldDB" id="A0ABD3GWT5"/>
<organism evidence="1 2">
    <name type="scientific">Riccia sorocarpa</name>
    <dbReference type="NCBI Taxonomy" id="122646"/>
    <lineage>
        <taxon>Eukaryota</taxon>
        <taxon>Viridiplantae</taxon>
        <taxon>Streptophyta</taxon>
        <taxon>Embryophyta</taxon>
        <taxon>Marchantiophyta</taxon>
        <taxon>Marchantiopsida</taxon>
        <taxon>Marchantiidae</taxon>
        <taxon>Marchantiales</taxon>
        <taxon>Ricciaceae</taxon>
        <taxon>Riccia</taxon>
    </lineage>
</organism>
<gene>
    <name evidence="1" type="ORF">R1sor_000607</name>
</gene>
<sequence length="367" mass="39565">MQGAESTSEVSLLSRRCCDPGLGRTSSADFVHFRSPPLRPSRKTRVVSTSKVCSPIACTPVQSPVRICARSSPHNLVVGSAIESAAGMVDLTFSAVPCSLRQAKLRARSGQGSRPSTDVTSGVFTENTELPIPRPVDSVFADSQEDLHVDNVSVIGRVPPASLKDKAKWKSMANSGSGFGHKPYNLDFTTLPVLAVPTTIRTGVPDPRYVPRSLFQDNAAKDSPGPPDEGAVPSSVICNLDELGEVVGCIRDAFSSSSASGKCSCDLEYVCCLVLEEFVDEVLGLTKVRVRCLDSMVEVETFKSNLLEPSTPVDVQTQVKPQVIQLYVPPKPLFQSRVAFWPQYSTRSPILSGPNMMLHRMSAVLTL</sequence>
<accession>A0ABD3GWT5</accession>
<evidence type="ECO:0000313" key="2">
    <source>
        <dbReference type="Proteomes" id="UP001633002"/>
    </source>
</evidence>
<evidence type="ECO:0000313" key="1">
    <source>
        <dbReference type="EMBL" id="KAL3682585.1"/>
    </source>
</evidence>
<reference evidence="1 2" key="1">
    <citation type="submission" date="2024-09" db="EMBL/GenBank/DDBJ databases">
        <title>Chromosome-scale assembly of Riccia sorocarpa.</title>
        <authorList>
            <person name="Paukszto L."/>
        </authorList>
    </citation>
    <scope>NUCLEOTIDE SEQUENCE [LARGE SCALE GENOMIC DNA]</scope>
    <source>
        <strain evidence="1">LP-2024</strain>
        <tissue evidence="1">Aerial parts of the thallus</tissue>
    </source>
</reference>
<name>A0ABD3GWT5_9MARC</name>
<protein>
    <submittedName>
        <fullName evidence="1">Uncharacterized protein</fullName>
    </submittedName>
</protein>
<keyword evidence="2" id="KW-1185">Reference proteome</keyword>
<comment type="caution">
    <text evidence="1">The sequence shown here is derived from an EMBL/GenBank/DDBJ whole genome shotgun (WGS) entry which is preliminary data.</text>
</comment>
<proteinExistence type="predicted"/>
<dbReference type="EMBL" id="JBJQOH010000006">
    <property type="protein sequence ID" value="KAL3682585.1"/>
    <property type="molecule type" value="Genomic_DNA"/>
</dbReference>